<dbReference type="EMBL" id="CP133612">
    <property type="protein sequence ID" value="WMV07790.1"/>
    <property type="molecule type" value="Genomic_DNA"/>
</dbReference>
<evidence type="ECO:0000313" key="1">
    <source>
        <dbReference type="EMBL" id="WMV07790.1"/>
    </source>
</evidence>
<keyword evidence="2" id="KW-1185">Reference proteome</keyword>
<name>A0AAF0PQ00_SOLVR</name>
<sequence>MGSVSHVEVVKKKLVRVVHGLSRLSVWLVDSTNSGIMVLNGSESSFVSDVKTKQGLDLILTDLKEIVLKKFVEAFFQEMVCFNIKVVYAFPMLMI</sequence>
<proteinExistence type="predicted"/>
<dbReference type="AlphaFoldDB" id="A0AAF0PQ00"/>
<organism evidence="1 2">
    <name type="scientific">Solanum verrucosum</name>
    <dbReference type="NCBI Taxonomy" id="315347"/>
    <lineage>
        <taxon>Eukaryota</taxon>
        <taxon>Viridiplantae</taxon>
        <taxon>Streptophyta</taxon>
        <taxon>Embryophyta</taxon>
        <taxon>Tracheophyta</taxon>
        <taxon>Spermatophyta</taxon>
        <taxon>Magnoliopsida</taxon>
        <taxon>eudicotyledons</taxon>
        <taxon>Gunneridae</taxon>
        <taxon>Pentapetalae</taxon>
        <taxon>asterids</taxon>
        <taxon>lamiids</taxon>
        <taxon>Solanales</taxon>
        <taxon>Solanaceae</taxon>
        <taxon>Solanoideae</taxon>
        <taxon>Solaneae</taxon>
        <taxon>Solanum</taxon>
    </lineage>
</organism>
<reference evidence="1" key="1">
    <citation type="submission" date="2023-08" db="EMBL/GenBank/DDBJ databases">
        <title>A de novo genome assembly of Solanum verrucosum Schlechtendal, a Mexican diploid species geographically isolated from the other diploid A-genome species in potato relatives.</title>
        <authorList>
            <person name="Hosaka K."/>
        </authorList>
    </citation>
    <scope>NUCLEOTIDE SEQUENCE</scope>
    <source>
        <tissue evidence="1">Young leaves</tissue>
    </source>
</reference>
<evidence type="ECO:0000313" key="2">
    <source>
        <dbReference type="Proteomes" id="UP001234989"/>
    </source>
</evidence>
<dbReference type="Proteomes" id="UP001234989">
    <property type="component" value="Chromosome 1"/>
</dbReference>
<protein>
    <submittedName>
        <fullName evidence="1">Uncharacterized protein</fullName>
    </submittedName>
</protein>
<accession>A0AAF0PQ00</accession>
<gene>
    <name evidence="1" type="ORF">MTR67_001175</name>
</gene>